<comment type="caution">
    <text evidence="1">The sequence shown here is derived from an EMBL/GenBank/DDBJ whole genome shotgun (WGS) entry which is preliminary data.</text>
</comment>
<keyword evidence="2" id="KW-1185">Reference proteome</keyword>
<name>A8BT24_GIAIC</name>
<dbReference type="PANTHER" id="PTHR24120:SF4">
    <property type="entry name" value="GH07239P"/>
    <property type="match status" value="1"/>
</dbReference>
<dbReference type="InterPro" id="IPR011009">
    <property type="entry name" value="Kinase-like_dom_sf"/>
</dbReference>
<dbReference type="VEuPathDB" id="GiardiaDB:GL50803_9354"/>
<evidence type="ECO:0000313" key="1">
    <source>
        <dbReference type="EMBL" id="KAE8305923.1"/>
    </source>
</evidence>
<dbReference type="GO" id="GO:0004672">
    <property type="term" value="F:protein kinase activity"/>
    <property type="evidence" value="ECO:0007669"/>
    <property type="project" value="InterPro"/>
</dbReference>
<accession>A8BT24</accession>
<keyword evidence="1" id="KW-0808">Transferase</keyword>
<gene>
    <name evidence="1" type="ORF">GL50803_009354</name>
</gene>
<dbReference type="SMART" id="SM00248">
    <property type="entry name" value="ANK"/>
    <property type="match status" value="24"/>
</dbReference>
<dbReference type="PROSITE" id="PS50088">
    <property type="entry name" value="ANK_REPEAT"/>
    <property type="match status" value="5"/>
</dbReference>
<dbReference type="Gene3D" id="1.10.510.10">
    <property type="entry name" value="Transferase(Phosphotransferase) domain 1"/>
    <property type="match status" value="1"/>
</dbReference>
<evidence type="ECO:0000313" key="2">
    <source>
        <dbReference type="Proteomes" id="UP000001548"/>
    </source>
</evidence>
<dbReference type="Pfam" id="PF12796">
    <property type="entry name" value="Ank_2"/>
    <property type="match status" value="7"/>
</dbReference>
<dbReference type="STRING" id="184922.A8BT24"/>
<dbReference type="SUPFAM" id="SSF56112">
    <property type="entry name" value="Protein kinase-like (PK-like)"/>
    <property type="match status" value="2"/>
</dbReference>
<dbReference type="Gene3D" id="1.25.40.20">
    <property type="entry name" value="Ankyrin repeat-containing domain"/>
    <property type="match status" value="8"/>
</dbReference>
<dbReference type="PROSITE" id="PS50011">
    <property type="entry name" value="PROTEIN_KINASE_DOM"/>
    <property type="match status" value="1"/>
</dbReference>
<dbReference type="PROSITE" id="PS50297">
    <property type="entry name" value="ANK_REP_REGION"/>
    <property type="match status" value="2"/>
</dbReference>
<protein>
    <submittedName>
        <fullName evidence="1">Kinase, NEK</fullName>
    </submittedName>
</protein>
<organism evidence="1 2">
    <name type="scientific">Giardia intestinalis (strain ATCC 50803 / WB clone C6)</name>
    <name type="common">Giardia lamblia</name>
    <dbReference type="NCBI Taxonomy" id="184922"/>
    <lineage>
        <taxon>Eukaryota</taxon>
        <taxon>Metamonada</taxon>
        <taxon>Diplomonadida</taxon>
        <taxon>Hexamitidae</taxon>
        <taxon>Giardiinae</taxon>
        <taxon>Giardia</taxon>
    </lineage>
</organism>
<dbReference type="GeneID" id="5697862"/>
<dbReference type="GO" id="GO:0005524">
    <property type="term" value="F:ATP binding"/>
    <property type="evidence" value="ECO:0007669"/>
    <property type="project" value="InterPro"/>
</dbReference>
<dbReference type="PANTHER" id="PTHR24120">
    <property type="entry name" value="GH07239P"/>
    <property type="match status" value="1"/>
</dbReference>
<dbReference type="InterPro" id="IPR036770">
    <property type="entry name" value="Ankyrin_rpt-contain_sf"/>
</dbReference>
<dbReference type="HOGENOM" id="CLU_254886_0_0_1"/>
<dbReference type="KEGG" id="gla:GL50803_009354"/>
<dbReference type="InterPro" id="IPR000719">
    <property type="entry name" value="Prot_kinase_dom"/>
</dbReference>
<dbReference type="Proteomes" id="UP000001548">
    <property type="component" value="Unassembled WGS sequence"/>
</dbReference>
<dbReference type="OMA" id="HNDSCVE"/>
<dbReference type="Pfam" id="PF00023">
    <property type="entry name" value="Ank"/>
    <property type="match status" value="2"/>
</dbReference>
<dbReference type="SUPFAM" id="SSF48403">
    <property type="entry name" value="Ankyrin repeat"/>
    <property type="match status" value="4"/>
</dbReference>
<dbReference type="EMBL" id="AACB03000001">
    <property type="protein sequence ID" value="KAE8305923.1"/>
    <property type="molecule type" value="Genomic_DNA"/>
</dbReference>
<dbReference type="RefSeq" id="XP_001705012.1">
    <property type="nucleotide sequence ID" value="XM_001704960.1"/>
</dbReference>
<dbReference type="InterPro" id="IPR002110">
    <property type="entry name" value="Ankyrin_rpt"/>
</dbReference>
<proteinExistence type="predicted"/>
<keyword evidence="1" id="KW-0418">Kinase</keyword>
<reference evidence="1 2" key="1">
    <citation type="journal article" date="2007" name="Science">
        <title>Genomic minimalism in the early diverging intestinal parasite Giardia lamblia.</title>
        <authorList>
            <person name="Morrison H.G."/>
            <person name="McArthur A.G."/>
            <person name="Gillin F.D."/>
            <person name="Aley S.B."/>
            <person name="Adam R.D."/>
            <person name="Olsen G.J."/>
            <person name="Best A.A."/>
            <person name="Cande W.Z."/>
            <person name="Chen F."/>
            <person name="Cipriano M.J."/>
            <person name="Davids B.J."/>
            <person name="Dawson S.C."/>
            <person name="Elmendorf H.G."/>
            <person name="Hehl A.B."/>
            <person name="Holder M.E."/>
            <person name="Huse S.M."/>
            <person name="Kim U.U."/>
            <person name="Lasek-Nesselquist E."/>
            <person name="Manning G."/>
            <person name="Nigam A."/>
            <person name="Nixon J.E."/>
            <person name="Palm D."/>
            <person name="Passamaneck N.E."/>
            <person name="Prabhu A."/>
            <person name="Reich C.I."/>
            <person name="Reiner D.S."/>
            <person name="Samuelson J."/>
            <person name="Svard S.G."/>
            <person name="Sogin M.L."/>
        </authorList>
    </citation>
    <scope>NUCLEOTIDE SEQUENCE [LARGE SCALE GENOMIC DNA]</scope>
    <source>
        <strain evidence="1 2">WB C6</strain>
    </source>
</reference>
<sequence length="1392" mass="152043">MECAGLIQSISDFYDVESVAKTQFGASFYLVRDRSTGTCLKLISIEFTDSWIRRQASKEASLDYCSSLTNPGLAKYQGWVKEQSSQVLYVKVVYPSSPTILTLLARNHAFLEDAIWDIATNLVELLVYLHKHHLLAWSGLSPSFVHLTTQNEPILDNYFASFRFRTLLSKVVDPFLAPEISSMYLSTSEKISDATYLDKECAISAEADAQFGTNGTSNRSTCTKNPLALNINSIDTSSFANCDNLSTPRNDRNDFTIEQGLGVFKSSVTPCLIHRLSPSHASSARQGDAPPPSSYSKEGSEEIQRVQHMIELAGLSPSKQFKADVWAMGALLLCLCLGRPLNHRDDCVHLATDLRKNSKLGSCLYSYSLCSFICSCLQPDPVKRPALSILKERIQIHMAPRLSLPESLRGSFCCHMSESTSCTNQLILTTPRGCIPSSNKFQQRQQLNSEQTDNPLIKAAEIGNYDAVKQNIGYLGKTGSGGRTALMFAAGNGHTKCIKSLIKESRMKDQQGLTALMYAVKNRYKDAILSLAKDEAGMQDDQGFTALMYAAIDNNSEIVSILMKKAAGKELKKQNLKGETALMMATQYWNNEVADYLVKEAKLINVDGSTALMYAARNGNVNYVKLLAPKEAGMKALNGDRALELALINSHADCADILSRYELKLHAGETPLLYALKSGDKRLATISTPVYSQSHELSNTSHLSYAIKSNNAQAVKELLSFELPFVHQPDGSCLDLAIRSGSFQILSIIYSYALEHSLGICVSRRLGTSITKLMKCAISNDVAEISNYLFQLGLTDVHGNTALMYAVRHRNRDATAALVCEATIQNLTGWSPLMVAAANGDADLVHELVEHSYGLLTRRKETALMVAVKGGSLPCVRLLAKAEAKKQDINGTTALMLAVILRNHPIAEVLMPFEAGMQDVNGMTTLMIAAQLGDVDMVRLLANHEATLQTNSSCIDGAGWTAMMYAAREGHCEVVAILAAHEGSMQLVTGRTALMISAYAHNDSCVELLCTIEREAQDENGFTALMYAINSKYDSSDFMTRMQVQRCIQLLLHEAYLSDYGDTTPLSLAASVGNLDVIKLATSNLILRKQLVKVDSQGMTALMHAALQGHADCVKELLKYDKATLDNIVIHLSRERDANGMTALMYASCNNRASCVDILLPLECNMTSNDGSTALMLAAQEGYINIVKKIVTGSSELGMANHNRLTALAAAASGGYTECVRFLHSSCLDRGLSLTTQGFTNLMLAASLNDLDAVRMGIDEGDARKTSPIGFTALMYAAINNSIESVLLLASYENKMTTESGITALMLASKMGHVKCVKALIHEEVGMQTVQGWSALMFAAFSNKPDCVELLLKTEFTLKNEDGNTALDLSRIYKAKAANEILHSYHASLRLL</sequence>
<dbReference type="Pfam" id="PF13637">
    <property type="entry name" value="Ank_4"/>
    <property type="match status" value="1"/>
</dbReference>